<dbReference type="EMBL" id="MBQD01000005">
    <property type="protein sequence ID" value="OCL36844.1"/>
    <property type="molecule type" value="Genomic_DNA"/>
</dbReference>
<proteinExistence type="predicted"/>
<comment type="caution">
    <text evidence="2">The sequence shown here is derived from an EMBL/GenBank/DDBJ whole genome shotgun (WGS) entry which is preliminary data.</text>
</comment>
<evidence type="ECO:0000256" key="1">
    <source>
        <dbReference type="SAM" id="MobiDB-lite"/>
    </source>
</evidence>
<keyword evidence="3" id="KW-1185">Reference proteome</keyword>
<organism evidence="2 3">
    <name type="scientific">Tessaracoccus lapidicaptus</name>
    <dbReference type="NCBI Taxonomy" id="1427523"/>
    <lineage>
        <taxon>Bacteria</taxon>
        <taxon>Bacillati</taxon>
        <taxon>Actinomycetota</taxon>
        <taxon>Actinomycetes</taxon>
        <taxon>Propionibacteriales</taxon>
        <taxon>Propionibacteriaceae</taxon>
        <taxon>Tessaracoccus</taxon>
    </lineage>
</organism>
<evidence type="ECO:0000313" key="2">
    <source>
        <dbReference type="EMBL" id="OCL36844.1"/>
    </source>
</evidence>
<name>A0A1C0AQZ9_9ACTN</name>
<reference evidence="3" key="1">
    <citation type="submission" date="2016-07" db="EMBL/GenBank/DDBJ databases">
        <authorList>
            <person name="Florea S."/>
            <person name="Webb J.S."/>
            <person name="Jaromczyk J."/>
            <person name="Schardl C.L."/>
        </authorList>
    </citation>
    <scope>NUCLEOTIDE SEQUENCE [LARGE SCALE GENOMIC DNA]</scope>
    <source>
        <strain evidence="3">IPBSL-7</strain>
    </source>
</reference>
<accession>A0A1C0AQZ9</accession>
<feature type="compositionally biased region" description="Basic and acidic residues" evidence="1">
    <location>
        <begin position="42"/>
        <end position="59"/>
    </location>
</feature>
<protein>
    <submittedName>
        <fullName evidence="2">Uncharacterized protein</fullName>
    </submittedName>
</protein>
<dbReference type="AlphaFoldDB" id="A0A1C0AQZ9"/>
<feature type="region of interest" description="Disordered" evidence="1">
    <location>
        <begin position="33"/>
        <end position="59"/>
    </location>
</feature>
<dbReference type="Proteomes" id="UP000093501">
    <property type="component" value="Unassembled WGS sequence"/>
</dbReference>
<sequence>MPIQPATGPPGHLTRTCLHVAVDRWRIQSSRFGSKAAQQVVSDRDEMHDDRRHGDDERGLTFPVGLELLDVADE</sequence>
<gene>
    <name evidence="2" type="ORF">BCR15_12955</name>
</gene>
<evidence type="ECO:0000313" key="3">
    <source>
        <dbReference type="Proteomes" id="UP000093501"/>
    </source>
</evidence>